<dbReference type="EMBL" id="SOFI01000003">
    <property type="protein sequence ID" value="TFB79900.1"/>
    <property type="molecule type" value="Genomic_DNA"/>
</dbReference>
<dbReference type="GO" id="GO:0016758">
    <property type="term" value="F:hexosyltransferase activity"/>
    <property type="evidence" value="ECO:0007669"/>
    <property type="project" value="UniProtKB-ARBA"/>
</dbReference>
<organism evidence="2 3">
    <name type="scientific">Terrimesophilobacter mesophilus</name>
    <dbReference type="NCBI Taxonomy" id="433647"/>
    <lineage>
        <taxon>Bacteria</taxon>
        <taxon>Bacillati</taxon>
        <taxon>Actinomycetota</taxon>
        <taxon>Actinomycetes</taxon>
        <taxon>Micrococcales</taxon>
        <taxon>Microbacteriaceae</taxon>
        <taxon>Terrimesophilobacter</taxon>
    </lineage>
</organism>
<dbReference type="Gene3D" id="3.40.50.2000">
    <property type="entry name" value="Glycogen Phosphorylase B"/>
    <property type="match status" value="2"/>
</dbReference>
<dbReference type="GO" id="GO:0008194">
    <property type="term" value="F:UDP-glycosyltransferase activity"/>
    <property type="evidence" value="ECO:0007669"/>
    <property type="project" value="InterPro"/>
</dbReference>
<proteinExistence type="predicted"/>
<dbReference type="InterPro" id="IPR010610">
    <property type="entry name" value="EryCIII-like_C"/>
</dbReference>
<dbReference type="AlphaFoldDB" id="A0A4R8VCP7"/>
<dbReference type="PANTHER" id="PTHR48050:SF13">
    <property type="entry name" value="STEROL 3-BETA-GLUCOSYLTRANSFERASE UGT80A2"/>
    <property type="match status" value="1"/>
</dbReference>
<dbReference type="GO" id="GO:0017000">
    <property type="term" value="P:antibiotic biosynthetic process"/>
    <property type="evidence" value="ECO:0007669"/>
    <property type="project" value="UniProtKB-ARBA"/>
</dbReference>
<keyword evidence="3" id="KW-1185">Reference proteome</keyword>
<dbReference type="InterPro" id="IPR002213">
    <property type="entry name" value="UDP_glucos_trans"/>
</dbReference>
<dbReference type="OrthoDB" id="6620093at2"/>
<dbReference type="Proteomes" id="UP000298488">
    <property type="component" value="Unassembled WGS sequence"/>
</dbReference>
<evidence type="ECO:0000313" key="2">
    <source>
        <dbReference type="EMBL" id="TFB79900.1"/>
    </source>
</evidence>
<evidence type="ECO:0000259" key="1">
    <source>
        <dbReference type="Pfam" id="PF06722"/>
    </source>
</evidence>
<comment type="caution">
    <text evidence="2">The sequence shown here is derived from an EMBL/GenBank/DDBJ whole genome shotgun (WGS) entry which is preliminary data.</text>
</comment>
<reference evidence="2 3" key="1">
    <citation type="submission" date="2019-03" db="EMBL/GenBank/DDBJ databases">
        <title>Genomics of glacier-inhabiting Cryobacterium strains.</title>
        <authorList>
            <person name="Liu Q."/>
            <person name="Xin Y.-H."/>
        </authorList>
    </citation>
    <scope>NUCLEOTIDE SEQUENCE [LARGE SCALE GENOMIC DNA]</scope>
    <source>
        <strain evidence="2 3">CGMCC 1.10440</strain>
    </source>
</reference>
<dbReference type="PANTHER" id="PTHR48050">
    <property type="entry name" value="STEROL 3-BETA-GLUCOSYLTRANSFERASE"/>
    <property type="match status" value="1"/>
</dbReference>
<dbReference type="SUPFAM" id="SSF53756">
    <property type="entry name" value="UDP-Glycosyltransferase/glycogen phosphorylase"/>
    <property type="match status" value="1"/>
</dbReference>
<keyword evidence="2" id="KW-0808">Transferase</keyword>
<dbReference type="Pfam" id="PF06722">
    <property type="entry name" value="EryCIII-like_C"/>
    <property type="match status" value="1"/>
</dbReference>
<accession>A0A4R8VCP7</accession>
<name>A0A4R8VCP7_9MICO</name>
<dbReference type="InterPro" id="IPR050426">
    <property type="entry name" value="Glycosyltransferase_28"/>
</dbReference>
<sequence>MTDALFVTVDGGGNLPPALALAYRIVERGGTARFIGNEIQRARIETAGFTFQPIDGWFGYDASARRSTWQGVTTQAKLFADRIFARTAIESAAAQPTDVVVIDTLLYGALEGAVKAGLPVVQLVHMFSGFALRNAKGSFGLFVRMNGVDPVRALTAPKLTLVATRPEFDRTAMPHARHTGFFWQGSPVEAKPRETPRILVSYSTTAFPGQPEVLQRTVDGLGSLDAEVIVTTGPSIDPDSIRPAANTTIHSFLDHGKLLPETSLVIGHGGHSTASRALAYGVPMLVLPMHPLMDQPLVGKAIAEQGVGLTIPKRSTATAIREATVRLLGDERIRATAGELGASIRERDGAAVAVDALETFVGAPG</sequence>
<gene>
    <name evidence="2" type="ORF">E3N84_07485</name>
</gene>
<protein>
    <submittedName>
        <fullName evidence="2">Glycosyltransferase</fullName>
    </submittedName>
</protein>
<evidence type="ECO:0000313" key="3">
    <source>
        <dbReference type="Proteomes" id="UP000298488"/>
    </source>
</evidence>
<dbReference type="RefSeq" id="WP_104095767.1">
    <property type="nucleotide sequence ID" value="NZ_JACHBP010000001.1"/>
</dbReference>
<feature type="domain" description="Erythromycin biosynthesis protein CIII-like C-terminal" evidence="1">
    <location>
        <begin position="216"/>
        <end position="342"/>
    </location>
</feature>
<dbReference type="CDD" id="cd03784">
    <property type="entry name" value="GT1_Gtf-like"/>
    <property type="match status" value="1"/>
</dbReference>